<dbReference type="RefSeq" id="WP_136903489.1">
    <property type="nucleotide sequence ID" value="NZ_SUME01000014.1"/>
</dbReference>
<name>A0A4U0N877_9SPHI</name>
<gene>
    <name evidence="1" type="ORF">FAZ15_21760</name>
</gene>
<dbReference type="AlphaFoldDB" id="A0A4U0N877"/>
<sequence>MKKISLKNLNLKEVEQLSREQLKNVLGGFTGSSDEGTGGITGDETVDVCEYVENLCCEGNAPSVKCTEISNYSCSGVWRRCS</sequence>
<protein>
    <submittedName>
        <fullName evidence="1">Uncharacterized protein</fullName>
    </submittedName>
</protein>
<evidence type="ECO:0000313" key="1">
    <source>
        <dbReference type="EMBL" id="TJZ50049.1"/>
    </source>
</evidence>
<organism evidence="1 2">
    <name type="scientific">Sphingobacterium olei</name>
    <dbReference type="NCBI Taxonomy" id="2571155"/>
    <lineage>
        <taxon>Bacteria</taxon>
        <taxon>Pseudomonadati</taxon>
        <taxon>Bacteroidota</taxon>
        <taxon>Sphingobacteriia</taxon>
        <taxon>Sphingobacteriales</taxon>
        <taxon>Sphingobacteriaceae</taxon>
        <taxon>Sphingobacterium</taxon>
    </lineage>
</organism>
<comment type="caution">
    <text evidence="1">The sequence shown here is derived from an EMBL/GenBank/DDBJ whole genome shotgun (WGS) entry which is preliminary data.</text>
</comment>
<keyword evidence="2" id="KW-1185">Reference proteome</keyword>
<accession>A0A4U0N877</accession>
<reference evidence="1 2" key="1">
    <citation type="submission" date="2019-04" db="EMBL/GenBank/DDBJ databases">
        <title>Sphingobacterium olei sp. nov., isolated from oil-contaminated soil.</title>
        <authorList>
            <person name="Liu B."/>
        </authorList>
    </citation>
    <scope>NUCLEOTIDE SEQUENCE [LARGE SCALE GENOMIC DNA]</scope>
    <source>
        <strain evidence="1 2">HAL-9</strain>
    </source>
</reference>
<dbReference type="Proteomes" id="UP000306808">
    <property type="component" value="Unassembled WGS sequence"/>
</dbReference>
<dbReference type="EMBL" id="SUME01000014">
    <property type="protein sequence ID" value="TJZ50049.1"/>
    <property type="molecule type" value="Genomic_DNA"/>
</dbReference>
<evidence type="ECO:0000313" key="2">
    <source>
        <dbReference type="Proteomes" id="UP000306808"/>
    </source>
</evidence>
<proteinExistence type="predicted"/>